<feature type="compositionally biased region" description="Basic residues" evidence="1">
    <location>
        <begin position="151"/>
        <end position="160"/>
    </location>
</feature>
<dbReference type="InterPro" id="IPR012337">
    <property type="entry name" value="RNaseH-like_sf"/>
</dbReference>
<proteinExistence type="predicted"/>
<dbReference type="EMBL" id="CAJNXB010004119">
    <property type="protein sequence ID" value="CAF3357367.1"/>
    <property type="molecule type" value="Genomic_DNA"/>
</dbReference>
<comment type="caution">
    <text evidence="2">The sequence shown here is derived from an EMBL/GenBank/DDBJ whole genome shotgun (WGS) entry which is preliminary data.</text>
</comment>
<organism evidence="2 3">
    <name type="scientific">Rotaria socialis</name>
    <dbReference type="NCBI Taxonomy" id="392032"/>
    <lineage>
        <taxon>Eukaryota</taxon>
        <taxon>Metazoa</taxon>
        <taxon>Spiralia</taxon>
        <taxon>Gnathifera</taxon>
        <taxon>Rotifera</taxon>
        <taxon>Eurotatoria</taxon>
        <taxon>Bdelloidea</taxon>
        <taxon>Philodinida</taxon>
        <taxon>Philodinidae</taxon>
        <taxon>Rotaria</taxon>
    </lineage>
</organism>
<dbReference type="Proteomes" id="UP000663825">
    <property type="component" value="Unassembled WGS sequence"/>
</dbReference>
<protein>
    <recommendedName>
        <fullName evidence="4">HAT C-terminal dimerisation domain-containing protein</fullName>
    </recommendedName>
</protein>
<sequence>MEKCHNEWENFKISLSEFVYVNQYQKSRRIFWKSFISWKEAIDHCFRSRFQNFLILLSIYLISPLNSAECERGYLIANKIQTNGRSQIMIETLDVLMNVRLLFPDDLRSTRCQEVIEKSYNTWNGNDENRRINRIKLLIDVPDDYTPSKQARLRPGKQKRPLSTTQQQLVQNKNKKTKTDALKCANRCGQRIAGGDSSEMHAIQCCYQNEFYDWIEYNCSRCPGQ</sequence>
<gene>
    <name evidence="2" type="ORF">TIS948_LOCUS23839</name>
</gene>
<evidence type="ECO:0008006" key="4">
    <source>
        <dbReference type="Google" id="ProtNLM"/>
    </source>
</evidence>
<evidence type="ECO:0000313" key="3">
    <source>
        <dbReference type="Proteomes" id="UP000663825"/>
    </source>
</evidence>
<feature type="compositionally biased region" description="Polar residues" evidence="1">
    <location>
        <begin position="161"/>
        <end position="172"/>
    </location>
</feature>
<dbReference type="OrthoDB" id="10000786at2759"/>
<evidence type="ECO:0000313" key="2">
    <source>
        <dbReference type="EMBL" id="CAF3357367.1"/>
    </source>
</evidence>
<feature type="region of interest" description="Disordered" evidence="1">
    <location>
        <begin position="147"/>
        <end position="174"/>
    </location>
</feature>
<name>A0A817WM59_9BILA</name>
<dbReference type="SUPFAM" id="SSF53098">
    <property type="entry name" value="Ribonuclease H-like"/>
    <property type="match status" value="1"/>
</dbReference>
<reference evidence="2" key="1">
    <citation type="submission" date="2021-02" db="EMBL/GenBank/DDBJ databases">
        <authorList>
            <person name="Nowell W R."/>
        </authorList>
    </citation>
    <scope>NUCLEOTIDE SEQUENCE</scope>
</reference>
<evidence type="ECO:0000256" key="1">
    <source>
        <dbReference type="SAM" id="MobiDB-lite"/>
    </source>
</evidence>
<accession>A0A817WM59</accession>
<dbReference type="AlphaFoldDB" id="A0A817WM59"/>